<evidence type="ECO:0000313" key="3">
    <source>
        <dbReference type="Proteomes" id="UP000192468"/>
    </source>
</evidence>
<gene>
    <name evidence="2" type="ORF">SAMN02745134_00896</name>
</gene>
<reference evidence="2 3" key="1">
    <citation type="submission" date="2017-04" db="EMBL/GenBank/DDBJ databases">
        <authorList>
            <person name="Afonso C.L."/>
            <person name="Miller P.J."/>
            <person name="Scott M.A."/>
            <person name="Spackman E."/>
            <person name="Goraichik I."/>
            <person name="Dimitrov K.M."/>
            <person name="Suarez D.L."/>
            <person name="Swayne D.E."/>
        </authorList>
    </citation>
    <scope>NUCLEOTIDE SEQUENCE [LARGE SCALE GENOMIC DNA]</scope>
    <source>
        <strain evidence="2 3">DSM 12555</strain>
    </source>
</reference>
<keyword evidence="3" id="KW-1185">Reference proteome</keyword>
<evidence type="ECO:0000256" key="1">
    <source>
        <dbReference type="SAM" id="Phobius"/>
    </source>
</evidence>
<dbReference type="Proteomes" id="UP000192468">
    <property type="component" value="Unassembled WGS sequence"/>
</dbReference>
<feature type="transmembrane region" description="Helical" evidence="1">
    <location>
        <begin position="12"/>
        <end position="29"/>
    </location>
</feature>
<keyword evidence="1" id="KW-0812">Transmembrane</keyword>
<dbReference type="EMBL" id="FWXH01000002">
    <property type="protein sequence ID" value="SMC19664.1"/>
    <property type="molecule type" value="Genomic_DNA"/>
</dbReference>
<protein>
    <recommendedName>
        <fullName evidence="4">DoxX-like family protein</fullName>
    </recommendedName>
</protein>
<keyword evidence="1" id="KW-0472">Membrane</keyword>
<dbReference type="AlphaFoldDB" id="A0A1W1X771"/>
<dbReference type="OrthoDB" id="80811at2"/>
<feature type="transmembrane region" description="Helical" evidence="1">
    <location>
        <begin position="105"/>
        <end position="124"/>
    </location>
</feature>
<feature type="transmembrane region" description="Helical" evidence="1">
    <location>
        <begin position="80"/>
        <end position="98"/>
    </location>
</feature>
<proteinExistence type="predicted"/>
<keyword evidence="1" id="KW-1133">Transmembrane helix</keyword>
<accession>A0A1W1X771</accession>
<name>A0A1W1X771_9CLOT</name>
<dbReference type="RefSeq" id="WP_084114109.1">
    <property type="nucleotide sequence ID" value="NZ_FWXH01000002.1"/>
</dbReference>
<dbReference type="STRING" id="1121291.SAMN02745134_00896"/>
<sequence length="125" mass="14248">MVTWKEEIFRAFLLAFGTGQIIANASYLLKKNGINLARRQHQELPNYASDKMMKIKVACMFLAGVMFFMVSSISYIFHSYFSLAILVSLILFSIYAISEAIYYKYWKTTGFAVVSVILLGVYAII</sequence>
<feature type="transmembrane region" description="Helical" evidence="1">
    <location>
        <begin position="57"/>
        <end position="74"/>
    </location>
</feature>
<evidence type="ECO:0000313" key="2">
    <source>
        <dbReference type="EMBL" id="SMC19664.1"/>
    </source>
</evidence>
<evidence type="ECO:0008006" key="4">
    <source>
        <dbReference type="Google" id="ProtNLM"/>
    </source>
</evidence>
<organism evidence="2 3">
    <name type="scientific">Clostridium acidisoli DSM 12555</name>
    <dbReference type="NCBI Taxonomy" id="1121291"/>
    <lineage>
        <taxon>Bacteria</taxon>
        <taxon>Bacillati</taxon>
        <taxon>Bacillota</taxon>
        <taxon>Clostridia</taxon>
        <taxon>Eubacteriales</taxon>
        <taxon>Clostridiaceae</taxon>
        <taxon>Clostridium</taxon>
    </lineage>
</organism>